<gene>
    <name evidence="1" type="ORF">NEH16_13350</name>
</gene>
<reference evidence="1" key="1">
    <citation type="journal article" date="2022" name="Front. Microbiol.">
        <title>Mirubactin C rescues the lethal effect of cell wall biosynthesis mutations in Bacillus subtilis.</title>
        <authorList>
            <person name="Kepplinger B."/>
            <person name="Wen X."/>
            <person name="Tyler A.R."/>
            <person name="Kim B.Y."/>
            <person name="Brown J."/>
            <person name="Banks P."/>
            <person name="Dashti Y."/>
            <person name="Mackenzie E.S."/>
            <person name="Wills C."/>
            <person name="Kawai Y."/>
            <person name="Waldron K.J."/>
            <person name="Allenby N.E.E."/>
            <person name="Wu L.J."/>
            <person name="Hall M.J."/>
            <person name="Errington J."/>
        </authorList>
    </citation>
    <scope>NUCLEOTIDE SEQUENCE</scope>
    <source>
        <strain evidence="1">MDA8-470</strain>
    </source>
</reference>
<name>A0ABY6PSR1_9ACTN</name>
<proteinExistence type="predicted"/>
<evidence type="ECO:0000313" key="1">
    <source>
        <dbReference type="EMBL" id="UZK54992.1"/>
    </source>
</evidence>
<dbReference type="Proteomes" id="UP001164963">
    <property type="component" value="Chromosome"/>
</dbReference>
<accession>A0ABY6PSR1</accession>
<sequence>MYETQNKRDWISHYIRDVLDPVNALAGHGFRVGGGGDGTVSDPEFARAFASAYV</sequence>
<dbReference type="EMBL" id="CP098740">
    <property type="protein sequence ID" value="UZK54992.1"/>
    <property type="molecule type" value="Genomic_DNA"/>
</dbReference>
<evidence type="ECO:0000313" key="2">
    <source>
        <dbReference type="Proteomes" id="UP001164963"/>
    </source>
</evidence>
<dbReference type="RefSeq" id="WP_265542336.1">
    <property type="nucleotide sequence ID" value="NZ_CP098740.1"/>
</dbReference>
<organism evidence="1 2">
    <name type="scientific">Streptomyces drozdowiczii</name>
    <dbReference type="NCBI Taxonomy" id="202862"/>
    <lineage>
        <taxon>Bacteria</taxon>
        <taxon>Bacillati</taxon>
        <taxon>Actinomycetota</taxon>
        <taxon>Actinomycetes</taxon>
        <taxon>Kitasatosporales</taxon>
        <taxon>Streptomycetaceae</taxon>
        <taxon>Streptomyces</taxon>
    </lineage>
</organism>
<keyword evidence="2" id="KW-1185">Reference proteome</keyword>
<protein>
    <submittedName>
        <fullName evidence="1">Uncharacterized protein</fullName>
    </submittedName>
</protein>